<reference evidence="1" key="1">
    <citation type="journal article" date="2022" name="Front. Genet.">
        <title>Chromosome-Scale Assembly of the Dendrobium nobile Genome Provides Insights Into the Molecular Mechanism of the Biosynthesis of the Medicinal Active Ingredient of Dendrobium.</title>
        <authorList>
            <person name="Xu Q."/>
            <person name="Niu S.-C."/>
            <person name="Li K.-L."/>
            <person name="Zheng P.-J."/>
            <person name="Zhang X.-J."/>
            <person name="Jia Y."/>
            <person name="Liu Y."/>
            <person name="Niu Y.-X."/>
            <person name="Yu L.-H."/>
            <person name="Chen D.-F."/>
            <person name="Zhang G.-Q."/>
        </authorList>
    </citation>
    <scope>NUCLEOTIDE SEQUENCE</scope>
    <source>
        <tissue evidence="1">Leaf</tissue>
    </source>
</reference>
<dbReference type="Gene3D" id="3.60.10.10">
    <property type="entry name" value="Endonuclease/exonuclease/phosphatase"/>
    <property type="match status" value="1"/>
</dbReference>
<protein>
    <submittedName>
        <fullName evidence="1">Uncharacterized protein</fullName>
    </submittedName>
</protein>
<organism evidence="1 2">
    <name type="scientific">Dendrobium nobile</name>
    <name type="common">Orchid</name>
    <dbReference type="NCBI Taxonomy" id="94219"/>
    <lineage>
        <taxon>Eukaryota</taxon>
        <taxon>Viridiplantae</taxon>
        <taxon>Streptophyta</taxon>
        <taxon>Embryophyta</taxon>
        <taxon>Tracheophyta</taxon>
        <taxon>Spermatophyta</taxon>
        <taxon>Magnoliopsida</taxon>
        <taxon>Liliopsida</taxon>
        <taxon>Asparagales</taxon>
        <taxon>Orchidaceae</taxon>
        <taxon>Epidendroideae</taxon>
        <taxon>Malaxideae</taxon>
        <taxon>Dendrobiinae</taxon>
        <taxon>Dendrobium</taxon>
    </lineage>
</organism>
<gene>
    <name evidence="1" type="ORF">KFK09_017695</name>
</gene>
<keyword evidence="2" id="KW-1185">Reference proteome</keyword>
<dbReference type="EMBL" id="JAGYWB010000013">
    <property type="protein sequence ID" value="KAI0499491.1"/>
    <property type="molecule type" value="Genomic_DNA"/>
</dbReference>
<accession>A0A8T3ATP6</accession>
<sequence>MNSHEFNLFLGDKWDYYMFLAEGLSGGLVACWRSDIASFNVKEANSQVVNGELNIANKGIWNIATIYGNKNCFIRRNLWSCMEAIANLKLLAIIGGDFNCLLTQEDKKGENKFVFSTGAQDMYSFMSNCDFNEVSIVGPKYTWCNNKEGKARILERLDRCIINSATLKTIKVAAVKHLARLASDHCPILLKIFSSGFGRNKTIMYEEVWATFPASYVIISRSWKKPMRGSNVEILNAKFKRSLKALFFWSRAKHKSLEELKKSLKDEILELQMEESADGGLSENKLQILRSKVCQLNSTIGRICTWWRQRAKIQWIKDGDSNSKFFHAYASARKNSNWIKQIKNDDGGNLEDQMQIENYLC</sequence>
<dbReference type="Proteomes" id="UP000829196">
    <property type="component" value="Unassembled WGS sequence"/>
</dbReference>
<comment type="caution">
    <text evidence="1">The sequence shown here is derived from an EMBL/GenBank/DDBJ whole genome shotgun (WGS) entry which is preliminary data.</text>
</comment>
<dbReference type="OrthoDB" id="764703at2759"/>
<dbReference type="PANTHER" id="PTHR33710:SF71">
    <property type="entry name" value="ENDONUCLEASE_EXONUCLEASE_PHOSPHATASE DOMAIN-CONTAINING PROTEIN"/>
    <property type="match status" value="1"/>
</dbReference>
<proteinExistence type="predicted"/>
<dbReference type="PANTHER" id="PTHR33710">
    <property type="entry name" value="BNAC02G09200D PROTEIN"/>
    <property type="match status" value="1"/>
</dbReference>
<name>A0A8T3ATP6_DENNO</name>
<evidence type="ECO:0000313" key="2">
    <source>
        <dbReference type="Proteomes" id="UP000829196"/>
    </source>
</evidence>
<dbReference type="InterPro" id="IPR036691">
    <property type="entry name" value="Endo/exonu/phosph_ase_sf"/>
</dbReference>
<dbReference type="SUPFAM" id="SSF56219">
    <property type="entry name" value="DNase I-like"/>
    <property type="match status" value="1"/>
</dbReference>
<dbReference type="AlphaFoldDB" id="A0A8T3ATP6"/>
<evidence type="ECO:0000313" key="1">
    <source>
        <dbReference type="EMBL" id="KAI0499491.1"/>
    </source>
</evidence>